<proteinExistence type="predicted"/>
<dbReference type="Proteomes" id="UP001060215">
    <property type="component" value="Chromosome 13"/>
</dbReference>
<evidence type="ECO:0000313" key="2">
    <source>
        <dbReference type="Proteomes" id="UP001060215"/>
    </source>
</evidence>
<comment type="caution">
    <text evidence="1">The sequence shown here is derived from an EMBL/GenBank/DDBJ whole genome shotgun (WGS) entry which is preliminary data.</text>
</comment>
<dbReference type="EMBL" id="CM045770">
    <property type="protein sequence ID" value="KAI7990568.1"/>
    <property type="molecule type" value="Genomic_DNA"/>
</dbReference>
<reference evidence="1 2" key="1">
    <citation type="journal article" date="2022" name="Plant J.">
        <title>Chromosome-level genome of Camellia lanceoleosa provides a valuable resource for understanding genome evolution and self-incompatibility.</title>
        <authorList>
            <person name="Gong W."/>
            <person name="Xiao S."/>
            <person name="Wang L."/>
            <person name="Liao Z."/>
            <person name="Chang Y."/>
            <person name="Mo W."/>
            <person name="Hu G."/>
            <person name="Li W."/>
            <person name="Zhao G."/>
            <person name="Zhu H."/>
            <person name="Hu X."/>
            <person name="Ji K."/>
            <person name="Xiang X."/>
            <person name="Song Q."/>
            <person name="Yuan D."/>
            <person name="Jin S."/>
            <person name="Zhang L."/>
        </authorList>
    </citation>
    <scope>NUCLEOTIDE SEQUENCE [LARGE SCALE GENOMIC DNA]</scope>
    <source>
        <strain evidence="1">SQ_2022a</strain>
    </source>
</reference>
<accession>A0ACC0FP31</accession>
<evidence type="ECO:0000313" key="1">
    <source>
        <dbReference type="EMBL" id="KAI7990568.1"/>
    </source>
</evidence>
<protein>
    <submittedName>
        <fullName evidence="1">Uncharacterized protein</fullName>
    </submittedName>
</protein>
<organism evidence="1 2">
    <name type="scientific">Camellia lanceoleosa</name>
    <dbReference type="NCBI Taxonomy" id="1840588"/>
    <lineage>
        <taxon>Eukaryota</taxon>
        <taxon>Viridiplantae</taxon>
        <taxon>Streptophyta</taxon>
        <taxon>Embryophyta</taxon>
        <taxon>Tracheophyta</taxon>
        <taxon>Spermatophyta</taxon>
        <taxon>Magnoliopsida</taxon>
        <taxon>eudicotyledons</taxon>
        <taxon>Gunneridae</taxon>
        <taxon>Pentapetalae</taxon>
        <taxon>asterids</taxon>
        <taxon>Ericales</taxon>
        <taxon>Theaceae</taxon>
        <taxon>Camellia</taxon>
    </lineage>
</organism>
<sequence>MSEAVKVVYNVCSRFKYNLAKGMICSPRNFQHRCFISVLCWTSMLTSSSIRATCTTATKAVASHTRLFLKSSAIKRYTIPMKPAEYAEASALCRGLQIAAENEWPKIWAEGDAKFLIQFYTINKVIMVASYGNS</sequence>
<gene>
    <name evidence="1" type="ORF">LOK49_LG12G01316</name>
</gene>
<keyword evidence="2" id="KW-1185">Reference proteome</keyword>
<name>A0ACC0FP31_9ERIC</name>